<dbReference type="InterPro" id="IPR023248">
    <property type="entry name" value="UQCC4_vert"/>
</dbReference>
<keyword evidence="10" id="KW-0472">Membrane</keyword>
<keyword evidence="14" id="KW-1185">Reference proteome</keyword>
<comment type="similarity">
    <text evidence="11">Belongs to the UQCC4 family.</text>
</comment>
<comment type="subcellular location">
    <subcellularLocation>
        <location evidence="1">Mitochondrion inner membrane</location>
        <topology evidence="1">Single-pass membrane protein</topology>
    </subcellularLocation>
</comment>
<keyword evidence="5" id="KW-0732">Signal</keyword>
<feature type="compositionally biased region" description="Basic and acidic residues" evidence="12">
    <location>
        <begin position="115"/>
        <end position="126"/>
    </location>
</feature>
<evidence type="ECO:0000256" key="10">
    <source>
        <dbReference type="ARBA" id="ARBA00023136"/>
    </source>
</evidence>
<dbReference type="PANTHER" id="PTHR35268">
    <property type="entry name" value="PROTEIN CCSMST1"/>
    <property type="match status" value="1"/>
</dbReference>
<accession>A0ABS2XLS3</accession>
<evidence type="ECO:0000256" key="6">
    <source>
        <dbReference type="ARBA" id="ARBA00022792"/>
    </source>
</evidence>
<dbReference type="PRINTS" id="PR02042">
    <property type="entry name" value="CCSMST1"/>
</dbReference>
<evidence type="ECO:0000256" key="1">
    <source>
        <dbReference type="ARBA" id="ARBA00004434"/>
    </source>
</evidence>
<name>A0ABS2XLS3_POLSP</name>
<keyword evidence="6" id="KW-0999">Mitochondrion inner membrane</keyword>
<keyword evidence="8" id="KW-1133">Transmembrane helix</keyword>
<evidence type="ECO:0000256" key="3">
    <source>
        <dbReference type="ARBA" id="ARBA00022660"/>
    </source>
</evidence>
<keyword evidence="4" id="KW-0812">Transmembrane</keyword>
<evidence type="ECO:0000256" key="11">
    <source>
        <dbReference type="ARBA" id="ARBA00034713"/>
    </source>
</evidence>
<evidence type="ECO:0000256" key="2">
    <source>
        <dbReference type="ARBA" id="ARBA00022448"/>
    </source>
</evidence>
<evidence type="ECO:0000256" key="7">
    <source>
        <dbReference type="ARBA" id="ARBA00022982"/>
    </source>
</evidence>
<feature type="region of interest" description="Disordered" evidence="12">
    <location>
        <begin position="21"/>
        <end position="54"/>
    </location>
</feature>
<evidence type="ECO:0000256" key="4">
    <source>
        <dbReference type="ARBA" id="ARBA00022692"/>
    </source>
</evidence>
<sequence length="126" mass="14858">MILSLYRFNWFSREQYASRHLSSTAQRSRRSEPLNDEEDPGPLKFTSSKASHRTWSVDQSLGSQFQRPWWKVLPISLLGLGIVLWCFFREESEIDREMERSLSERFESQQPTKTETSKPEENSKPS</sequence>
<dbReference type="PANTHER" id="PTHR35268:SF1">
    <property type="entry name" value="UBIQUINOL-CYTOCHROME-C REDUCTASE COMPLEX ASSEMBLY FACTOR 4"/>
    <property type="match status" value="1"/>
</dbReference>
<evidence type="ECO:0000256" key="5">
    <source>
        <dbReference type="ARBA" id="ARBA00022729"/>
    </source>
</evidence>
<evidence type="ECO:0000256" key="12">
    <source>
        <dbReference type="SAM" id="MobiDB-lite"/>
    </source>
</evidence>
<evidence type="ECO:0000256" key="8">
    <source>
        <dbReference type="ARBA" id="ARBA00022989"/>
    </source>
</evidence>
<keyword evidence="9" id="KW-0496">Mitochondrion</keyword>
<feature type="compositionally biased region" description="Polar residues" evidence="12">
    <location>
        <begin position="45"/>
        <end position="54"/>
    </location>
</feature>
<keyword evidence="3" id="KW-0679">Respiratory chain</keyword>
<feature type="non-terminal residue" evidence="13">
    <location>
        <position position="1"/>
    </location>
</feature>
<protein>
    <submittedName>
        <fullName evidence="13">CSMT1 protein</fullName>
    </submittedName>
</protein>
<feature type="region of interest" description="Disordered" evidence="12">
    <location>
        <begin position="99"/>
        <end position="126"/>
    </location>
</feature>
<evidence type="ECO:0000313" key="14">
    <source>
        <dbReference type="Proteomes" id="UP001166093"/>
    </source>
</evidence>
<dbReference type="InterPro" id="IPR029160">
    <property type="entry name" value="UQCC4"/>
</dbReference>
<feature type="non-terminal residue" evidence="13">
    <location>
        <position position="126"/>
    </location>
</feature>
<comment type="caution">
    <text evidence="13">The sequence shown here is derived from an EMBL/GenBank/DDBJ whole genome shotgun (WGS) entry which is preliminary data.</text>
</comment>
<dbReference type="Proteomes" id="UP001166093">
    <property type="component" value="Unassembled WGS sequence"/>
</dbReference>
<evidence type="ECO:0000256" key="9">
    <source>
        <dbReference type="ARBA" id="ARBA00023128"/>
    </source>
</evidence>
<evidence type="ECO:0000313" key="13">
    <source>
        <dbReference type="EMBL" id="MBN3275243.1"/>
    </source>
</evidence>
<organism evidence="13 14">
    <name type="scientific">Polyodon spathula</name>
    <name type="common">North American paddlefish</name>
    <name type="synonym">Squalus spathula</name>
    <dbReference type="NCBI Taxonomy" id="7913"/>
    <lineage>
        <taxon>Eukaryota</taxon>
        <taxon>Metazoa</taxon>
        <taxon>Chordata</taxon>
        <taxon>Craniata</taxon>
        <taxon>Vertebrata</taxon>
        <taxon>Euteleostomi</taxon>
        <taxon>Actinopterygii</taxon>
        <taxon>Chondrostei</taxon>
        <taxon>Acipenseriformes</taxon>
        <taxon>Polyodontidae</taxon>
        <taxon>Polyodon</taxon>
    </lineage>
</organism>
<dbReference type="Pfam" id="PF15013">
    <property type="entry name" value="CCSMST1"/>
    <property type="match status" value="1"/>
</dbReference>
<gene>
    <name evidence="13" type="primary">Ccsmst1_0</name>
    <name evidence="13" type="ORF">GTO93_0001621</name>
</gene>
<proteinExistence type="inferred from homology"/>
<dbReference type="EMBL" id="JAAWVQ010049040">
    <property type="protein sequence ID" value="MBN3275243.1"/>
    <property type="molecule type" value="Genomic_DNA"/>
</dbReference>
<keyword evidence="7" id="KW-0249">Electron transport</keyword>
<keyword evidence="2" id="KW-0813">Transport</keyword>
<reference evidence="13" key="1">
    <citation type="journal article" date="2021" name="Cell">
        <title>Tracing the genetic footprints of vertebrate landing in non-teleost ray-finned fishes.</title>
        <authorList>
            <person name="Bi X."/>
            <person name="Wang K."/>
            <person name="Yang L."/>
            <person name="Pan H."/>
            <person name="Jiang H."/>
            <person name="Wei Q."/>
            <person name="Fang M."/>
            <person name="Yu H."/>
            <person name="Zhu C."/>
            <person name="Cai Y."/>
            <person name="He Y."/>
            <person name="Gan X."/>
            <person name="Zeng H."/>
            <person name="Yu D."/>
            <person name="Zhu Y."/>
            <person name="Jiang H."/>
            <person name="Qiu Q."/>
            <person name="Yang H."/>
            <person name="Zhang Y.E."/>
            <person name="Wang W."/>
            <person name="Zhu M."/>
            <person name="He S."/>
            <person name="Zhang G."/>
        </authorList>
    </citation>
    <scope>NUCLEOTIDE SEQUENCE</scope>
    <source>
        <strain evidence="13">Pddl_001</strain>
    </source>
</reference>